<sequence length="473" mass="53446">MSLNEGERHDRDIKLLFAASGDLRNVIKSLRGVPKSFNEHVDVTINDWEFDVVARNVVMLLYALASLNDATSSCASYESIAEALIHLWYSAFIPSSLATSLKDRVGSLLEDSCTHTVEAVHDDMIRKTWTFSPTRVLSITLSEGKWPLLSGYLEVPAGLTEQSAKIIRATIVMSPERADYRDRWYFKDATPSMRLAKQRFRSDGLLLPFGHSRTGFNVPNPTMFQTRDHWPFDDKADPLAGWCIKNVNSTTWTPSHDIYGKLFAYLRKELLVFLQRMSTLKVRLQLFNIDATTLPQFLVPQSYGRVEVSNISDAGYLGTRRVLSLFAPLLDTKSQNANATIITCYLNAVMEMANMAGMADTMPDIDFLARYVPGSLNIVSMLRQGADFYKAWDSRTLALDVEQYFKMYMDLQKFKTAASEAGLMIKKKNTIVGPWPLRLTLGPEEVGAQEEFDLMLSSCSSGAEHYVEWSRMR</sequence>
<dbReference type="AlphaFoldDB" id="A0A8H7MI73"/>
<evidence type="ECO:0000259" key="1">
    <source>
        <dbReference type="Pfam" id="PF14737"/>
    </source>
</evidence>
<accession>A0A8H7MI73</accession>
<dbReference type="EMBL" id="RZGK01000011">
    <property type="protein sequence ID" value="KAF9695605.1"/>
    <property type="molecule type" value="Genomic_DNA"/>
</dbReference>
<evidence type="ECO:0000313" key="3">
    <source>
        <dbReference type="Proteomes" id="UP000651452"/>
    </source>
</evidence>
<feature type="domain" description="DUF4470" evidence="1">
    <location>
        <begin position="9"/>
        <end position="93"/>
    </location>
</feature>
<dbReference type="Proteomes" id="UP000651452">
    <property type="component" value="Unassembled WGS sequence"/>
</dbReference>
<protein>
    <recommendedName>
        <fullName evidence="1">DUF4470 domain-containing protein</fullName>
    </recommendedName>
</protein>
<reference evidence="2" key="1">
    <citation type="submission" date="2018-12" db="EMBL/GenBank/DDBJ databases">
        <authorList>
            <person name="Syme R.A."/>
            <person name="Farfan-Caceres L."/>
            <person name="Lichtenzveig J."/>
        </authorList>
    </citation>
    <scope>NUCLEOTIDE SEQUENCE</scope>
    <source>
        <strain evidence="2">Al4</strain>
    </source>
</reference>
<dbReference type="InterPro" id="IPR027974">
    <property type="entry name" value="DUF4470"/>
</dbReference>
<comment type="caution">
    <text evidence="2">The sequence shown here is derived from an EMBL/GenBank/DDBJ whole genome shotgun (WGS) entry which is preliminary data.</text>
</comment>
<evidence type="ECO:0000313" key="2">
    <source>
        <dbReference type="EMBL" id="KAF9695605.1"/>
    </source>
</evidence>
<name>A0A8H7MI73_9PLEO</name>
<proteinExistence type="predicted"/>
<dbReference type="OrthoDB" id="5282002at2759"/>
<reference evidence="2" key="2">
    <citation type="submission" date="2020-09" db="EMBL/GenBank/DDBJ databases">
        <title>Reference genome assembly for Australian Ascochyta lentis isolate Al4.</title>
        <authorList>
            <person name="Lee R.C."/>
            <person name="Farfan-Caceres L.M."/>
            <person name="Debler J.W."/>
            <person name="Williams A.H."/>
            <person name="Henares B.M."/>
        </authorList>
    </citation>
    <scope>NUCLEOTIDE SEQUENCE</scope>
    <source>
        <strain evidence="2">Al4</strain>
    </source>
</reference>
<organism evidence="2 3">
    <name type="scientific">Ascochyta lentis</name>
    <dbReference type="NCBI Taxonomy" id="205686"/>
    <lineage>
        <taxon>Eukaryota</taxon>
        <taxon>Fungi</taxon>
        <taxon>Dikarya</taxon>
        <taxon>Ascomycota</taxon>
        <taxon>Pezizomycotina</taxon>
        <taxon>Dothideomycetes</taxon>
        <taxon>Pleosporomycetidae</taxon>
        <taxon>Pleosporales</taxon>
        <taxon>Pleosporineae</taxon>
        <taxon>Didymellaceae</taxon>
        <taxon>Ascochyta</taxon>
    </lineage>
</organism>
<dbReference type="Pfam" id="PF14737">
    <property type="entry name" value="DUF4470"/>
    <property type="match status" value="1"/>
</dbReference>
<keyword evidence="3" id="KW-1185">Reference proteome</keyword>
<gene>
    <name evidence="2" type="ORF">EKO04_006316</name>
</gene>